<keyword evidence="13" id="KW-0044">Antibiotic</keyword>
<dbReference type="PANTHER" id="PTHR10742">
    <property type="entry name" value="FLAVIN MONOAMINE OXIDASE"/>
    <property type="match status" value="1"/>
</dbReference>
<dbReference type="EC" id="1.4.3.-" evidence="19"/>
<dbReference type="FunFam" id="3.50.50.60:FF:000450">
    <property type="entry name" value="Amine oxidase"/>
    <property type="match status" value="1"/>
</dbReference>
<keyword evidence="10 19" id="KW-0274">FAD</keyword>
<dbReference type="SUPFAM" id="SSF54373">
    <property type="entry name" value="FAD-linked reductases, C-terminal domain"/>
    <property type="match status" value="1"/>
</dbReference>
<dbReference type="GO" id="GO:0006915">
    <property type="term" value="P:apoptotic process"/>
    <property type="evidence" value="ECO:0007669"/>
    <property type="project" value="UniProtKB-KW"/>
</dbReference>
<evidence type="ECO:0000256" key="15">
    <source>
        <dbReference type="ARBA" id="ARBA00023180"/>
    </source>
</evidence>
<evidence type="ECO:0000256" key="7">
    <source>
        <dbReference type="ARBA" id="ARBA00022656"/>
    </source>
</evidence>
<dbReference type="KEGG" id="nss:113422237"/>
<feature type="chain" id="PRO_5026908293" description="Amine oxidase" evidence="20">
    <location>
        <begin position="20"/>
        <end position="542"/>
    </location>
</feature>
<evidence type="ECO:0000256" key="8">
    <source>
        <dbReference type="ARBA" id="ARBA00022703"/>
    </source>
</evidence>
<proteinExistence type="inferred from homology"/>
<evidence type="ECO:0000256" key="10">
    <source>
        <dbReference type="ARBA" id="ARBA00022827"/>
    </source>
</evidence>
<evidence type="ECO:0000256" key="1">
    <source>
        <dbReference type="ARBA" id="ARBA00001974"/>
    </source>
</evidence>
<evidence type="ECO:0000313" key="23">
    <source>
        <dbReference type="RefSeq" id="XP_026538830.1"/>
    </source>
</evidence>
<dbReference type="GO" id="GO:0031640">
    <property type="term" value="P:killing of cells of another organism"/>
    <property type="evidence" value="ECO:0007669"/>
    <property type="project" value="UniProtKB-KW"/>
</dbReference>
<evidence type="ECO:0000313" key="22">
    <source>
        <dbReference type="Proteomes" id="UP000504612"/>
    </source>
</evidence>
<keyword evidence="20" id="KW-0732">Signal</keyword>
<evidence type="ECO:0000256" key="11">
    <source>
        <dbReference type="ARBA" id="ARBA00022852"/>
    </source>
</evidence>
<accession>A0A6J1V7Y6</accession>
<comment type="similarity">
    <text evidence="3">Belongs to the flavin monoamine oxidase family. FIG1 subfamily.</text>
</comment>
<gene>
    <name evidence="23" type="primary">LOC113422237</name>
</gene>
<organism evidence="22 23">
    <name type="scientific">Notechis scutatus</name>
    <name type="common">mainland tiger snake</name>
    <dbReference type="NCBI Taxonomy" id="8663"/>
    <lineage>
        <taxon>Eukaryota</taxon>
        <taxon>Metazoa</taxon>
        <taxon>Chordata</taxon>
        <taxon>Craniata</taxon>
        <taxon>Vertebrata</taxon>
        <taxon>Euteleostomi</taxon>
        <taxon>Lepidosauria</taxon>
        <taxon>Squamata</taxon>
        <taxon>Bifurcata</taxon>
        <taxon>Unidentata</taxon>
        <taxon>Episquamata</taxon>
        <taxon>Toxicofera</taxon>
        <taxon>Serpentes</taxon>
        <taxon>Colubroidea</taxon>
        <taxon>Elapidae</taxon>
        <taxon>Hydrophiinae</taxon>
        <taxon>Notechis</taxon>
    </lineage>
</organism>
<evidence type="ECO:0000256" key="14">
    <source>
        <dbReference type="ARBA" id="ARBA00023157"/>
    </source>
</evidence>
<feature type="domain" description="Amine oxidase" evidence="21">
    <location>
        <begin position="62"/>
        <end position="499"/>
    </location>
</feature>
<feature type="signal peptide" evidence="20">
    <location>
        <begin position="1"/>
        <end position="19"/>
    </location>
</feature>
<reference evidence="23" key="2">
    <citation type="submission" date="2025-08" db="UniProtKB">
        <authorList>
            <consortium name="RefSeq"/>
        </authorList>
    </citation>
    <scope>IDENTIFICATION</scope>
</reference>
<feature type="binding site" evidence="18">
    <location>
        <position position="391"/>
    </location>
    <ligand>
        <name>substrate</name>
    </ligand>
</feature>
<evidence type="ECO:0000256" key="3">
    <source>
        <dbReference type="ARBA" id="ARBA00005465"/>
    </source>
</evidence>
<keyword evidence="7" id="KW-0800">Toxin</keyword>
<name>A0A6J1V7Y6_9SAUR</name>
<dbReference type="Gene3D" id="3.50.50.60">
    <property type="entry name" value="FAD/NAD(P)-binding domain"/>
    <property type="match status" value="1"/>
</dbReference>
<keyword evidence="5" id="KW-0929">Antimicrobial</keyword>
<evidence type="ECO:0000256" key="12">
    <source>
        <dbReference type="ARBA" id="ARBA00023002"/>
    </source>
</evidence>
<protein>
    <recommendedName>
        <fullName evidence="19">Amine oxidase</fullName>
        <ecNumber evidence="19">1.4.3.-</ecNumber>
    </recommendedName>
</protein>
<dbReference type="GO" id="GO:0005576">
    <property type="term" value="C:extracellular region"/>
    <property type="evidence" value="ECO:0007669"/>
    <property type="project" value="UniProtKB-SubCell"/>
</dbReference>
<dbReference type="InterPro" id="IPR001613">
    <property type="entry name" value="Flavin_amine_oxidase"/>
</dbReference>
<keyword evidence="15" id="KW-0325">Glycoprotein</keyword>
<keyword evidence="8" id="KW-0053">Apoptosis</keyword>
<dbReference type="SUPFAM" id="SSF51905">
    <property type="entry name" value="FAD/NAD(P)-binding domain"/>
    <property type="match status" value="1"/>
</dbReference>
<dbReference type="RefSeq" id="XP_026538830.1">
    <property type="nucleotide sequence ID" value="XM_026683045.1"/>
</dbReference>
<evidence type="ECO:0000256" key="13">
    <source>
        <dbReference type="ARBA" id="ARBA00023022"/>
    </source>
</evidence>
<evidence type="ECO:0000256" key="4">
    <source>
        <dbReference type="ARBA" id="ARBA00022525"/>
    </source>
</evidence>
<evidence type="ECO:0000256" key="20">
    <source>
        <dbReference type="SAM" id="SignalP"/>
    </source>
</evidence>
<reference evidence="23" key="1">
    <citation type="journal article" date="2005" name="Cell. Mol. Life Sci.">
        <title>Identification and analysis of venom gland-specific genes from the coastal taipan (Oxyuranus scutellatus) and related species.</title>
        <authorList>
            <person name="St Pierre L."/>
            <person name="Woods R."/>
            <person name="Earl S."/>
            <person name="Masci P.P."/>
            <person name="Lavin M.F."/>
        </authorList>
    </citation>
    <scope>NUCLEOTIDE SEQUENCE</scope>
</reference>
<dbReference type="GO" id="GO:0009063">
    <property type="term" value="P:amino acid catabolic process"/>
    <property type="evidence" value="ECO:0007669"/>
    <property type="project" value="TreeGrafter"/>
</dbReference>
<keyword evidence="9" id="KW-0354">Hemolysis</keyword>
<evidence type="ECO:0000256" key="6">
    <source>
        <dbReference type="ARBA" id="ARBA00022630"/>
    </source>
</evidence>
<feature type="binding site" evidence="18">
    <location>
        <begin position="483"/>
        <end position="488"/>
    </location>
    <ligand>
        <name>FAD</name>
        <dbReference type="ChEBI" id="CHEBI:57692"/>
    </ligand>
</feature>
<dbReference type="PRINTS" id="PR00757">
    <property type="entry name" value="AMINEOXDASEF"/>
</dbReference>
<comment type="subcellular location">
    <subcellularLocation>
        <location evidence="2">Secreted</location>
    </subcellularLocation>
</comment>
<evidence type="ECO:0000256" key="9">
    <source>
        <dbReference type="ARBA" id="ARBA00022735"/>
    </source>
</evidence>
<evidence type="ECO:0000256" key="18">
    <source>
        <dbReference type="PIRSR" id="PIRSR601613-1"/>
    </source>
</evidence>
<dbReference type="AlphaFoldDB" id="A0A6J1V7Y6"/>
<dbReference type="FunFam" id="1.10.405.10:FF:000004">
    <property type="entry name" value="Amine oxidase"/>
    <property type="match status" value="1"/>
</dbReference>
<keyword evidence="4" id="KW-0964">Secreted</keyword>
<dbReference type="PANTHER" id="PTHR10742:SF355">
    <property type="entry name" value="AMINE OXIDASE"/>
    <property type="match status" value="1"/>
</dbReference>
<dbReference type="GO" id="GO:0042742">
    <property type="term" value="P:defense response to bacterium"/>
    <property type="evidence" value="ECO:0007669"/>
    <property type="project" value="UniProtKB-KW"/>
</dbReference>
<evidence type="ECO:0000256" key="19">
    <source>
        <dbReference type="RuleBase" id="RU362067"/>
    </source>
</evidence>
<dbReference type="Gene3D" id="3.90.660.10">
    <property type="match status" value="1"/>
</dbReference>
<keyword evidence="6 19" id="KW-0285">Flavoprotein</keyword>
<dbReference type="Pfam" id="PF01593">
    <property type="entry name" value="Amino_oxidase"/>
    <property type="match status" value="1"/>
</dbReference>
<keyword evidence="22" id="KW-1185">Reference proteome</keyword>
<feature type="binding site" evidence="18">
    <location>
        <begin position="82"/>
        <end position="83"/>
    </location>
    <ligand>
        <name>FAD</name>
        <dbReference type="ChEBI" id="CHEBI:57692"/>
    </ligand>
</feature>
<dbReference type="InterPro" id="IPR036188">
    <property type="entry name" value="FAD/NAD-bd_sf"/>
</dbReference>
<keyword evidence="16" id="KW-1199">Hemostasis impairing toxin</keyword>
<evidence type="ECO:0000256" key="2">
    <source>
        <dbReference type="ARBA" id="ARBA00004613"/>
    </source>
</evidence>
<sequence length="542" mass="61914">MNVFFMFSLLFLAALESCADDRRRPLEECFQEADYEEFLEIARNGLNETSNPKHVVVVGAGMAGLSAAYVLAGAGHNVTLLEASERVGGRVNTYRNETEGWYVNLGPMRLPERHRIIREYIRKFGLKLNEFLQENENAWYFIRNIRKRVWEVKKDPGVFKYPVEPSEEGKSASQLYRESLEKVIEELKRTNCSYILNKYDTYSTKEYLIKEGNLSRGAVDMIGKLLNEDSSYYLSFIESLKSDDLFSYEKRFDEIVGGFDQLPISMYQAIAEMVHLNAQVIKIQHNAEEVRVAYQTPAKTLSYVTADYVIVCSTSRAARRIYFEPPLPPKKAHALRSIHYRSGTKIFLTCTRKFWEADGIHGGKSTTDLPSRFIYYPNHNFTSGVGVIVAYTLADDADFFQALDIKTSADIVINDLSLIHQLPKEEIQALCYPSMIKKWSLDKYAMGAITSFTPYQFQDFIETVAAPVGRIYFAGEYTARVHGWLDNTIKSGLTAARDVNRASQKPSRIQLISDNQLQEGGQHKENYKQPLSPFWQLLGFSD</sequence>
<feature type="binding site" evidence="18">
    <location>
        <begin position="106"/>
        <end position="109"/>
    </location>
    <ligand>
        <name>FAD</name>
        <dbReference type="ChEBI" id="CHEBI:57692"/>
    </ligand>
</feature>
<comment type="cofactor">
    <cofactor evidence="1 19">
        <name>FAD</name>
        <dbReference type="ChEBI" id="CHEBI:57692"/>
    </cofactor>
</comment>
<feature type="binding site" evidence="18">
    <location>
        <position position="280"/>
    </location>
    <ligand>
        <name>FAD</name>
        <dbReference type="ChEBI" id="CHEBI:57692"/>
    </ligand>
</feature>
<comment type="catalytic activity">
    <reaction evidence="17">
        <text>an L-alpha-amino acid + O2 + H2O = a 2-oxocarboxylate + H2O2 + NH4(+)</text>
        <dbReference type="Rhea" id="RHEA:13781"/>
        <dbReference type="ChEBI" id="CHEBI:15377"/>
        <dbReference type="ChEBI" id="CHEBI:15379"/>
        <dbReference type="ChEBI" id="CHEBI:16240"/>
        <dbReference type="ChEBI" id="CHEBI:28938"/>
        <dbReference type="ChEBI" id="CHEBI:35179"/>
        <dbReference type="ChEBI" id="CHEBI:59869"/>
        <dbReference type="EC" id="1.4.3.2"/>
    </reaction>
</comment>
<feature type="binding site" evidence="18">
    <location>
        <position position="109"/>
    </location>
    <ligand>
        <name>substrate</name>
    </ligand>
</feature>
<evidence type="ECO:0000259" key="21">
    <source>
        <dbReference type="Pfam" id="PF01593"/>
    </source>
</evidence>
<dbReference type="Proteomes" id="UP000504612">
    <property type="component" value="Unplaced"/>
</dbReference>
<keyword evidence="12 19" id="KW-0560">Oxidoreductase</keyword>
<evidence type="ECO:0000256" key="16">
    <source>
        <dbReference type="ARBA" id="ARBA00023240"/>
    </source>
</evidence>
<evidence type="ECO:0000256" key="5">
    <source>
        <dbReference type="ARBA" id="ARBA00022529"/>
    </source>
</evidence>
<dbReference type="GO" id="GO:0090729">
    <property type="term" value="F:toxin activity"/>
    <property type="evidence" value="ECO:0007669"/>
    <property type="project" value="UniProtKB-KW"/>
</dbReference>
<dbReference type="InterPro" id="IPR050281">
    <property type="entry name" value="Flavin_monoamine_oxidase"/>
</dbReference>
<dbReference type="GO" id="GO:0001716">
    <property type="term" value="F:L-amino-acid oxidase activity"/>
    <property type="evidence" value="ECO:0007669"/>
    <property type="project" value="UniProtKB-EC"/>
</dbReference>
<dbReference type="InterPro" id="IPR002937">
    <property type="entry name" value="Amino_oxidase"/>
</dbReference>
<dbReference type="GeneID" id="113422237"/>
<keyword evidence="14" id="KW-1015">Disulfide bond</keyword>
<feature type="binding site" evidence="18">
    <location>
        <position position="476"/>
    </location>
    <ligand>
        <name>FAD</name>
        <dbReference type="ChEBI" id="CHEBI:57692"/>
    </ligand>
</feature>
<keyword evidence="11" id="KW-0204">Cytolysis</keyword>
<evidence type="ECO:0000256" key="17">
    <source>
        <dbReference type="ARBA" id="ARBA00047637"/>
    </source>
</evidence>
<dbReference type="Gene3D" id="1.10.405.10">
    <property type="entry name" value="Guanine Nucleotide Dissociation Inhibitor, domain 1"/>
    <property type="match status" value="1"/>
</dbReference>